<dbReference type="SUPFAM" id="SSF141562">
    <property type="entry name" value="At5g01610-like"/>
    <property type="match status" value="1"/>
</dbReference>
<dbReference type="Pfam" id="PF04398">
    <property type="entry name" value="DUF538"/>
    <property type="match status" value="1"/>
</dbReference>
<proteinExistence type="predicted"/>
<dbReference type="PANTHER" id="PTHR31676">
    <property type="entry name" value="T31J12.3 PROTEIN-RELATED"/>
    <property type="match status" value="1"/>
</dbReference>
<evidence type="ECO:0000313" key="1">
    <source>
        <dbReference type="EMBL" id="EPS58279.1"/>
    </source>
</evidence>
<dbReference type="PANTHER" id="PTHR31676:SF71">
    <property type="entry name" value="EXPRESSED PROTEIN"/>
    <property type="match status" value="1"/>
</dbReference>
<dbReference type="InterPro" id="IPR036758">
    <property type="entry name" value="At5g01610-like"/>
</dbReference>
<accession>S8BV71</accession>
<reference evidence="1 2" key="1">
    <citation type="journal article" date="2013" name="BMC Genomics">
        <title>The miniature genome of a carnivorous plant Genlisea aurea contains a low number of genes and short non-coding sequences.</title>
        <authorList>
            <person name="Leushkin E.V."/>
            <person name="Sutormin R.A."/>
            <person name="Nabieva E.R."/>
            <person name="Penin A.A."/>
            <person name="Kondrashov A.S."/>
            <person name="Logacheva M.D."/>
        </authorList>
    </citation>
    <scope>NUCLEOTIDE SEQUENCE [LARGE SCALE GENOMIC DNA]</scope>
</reference>
<feature type="non-terminal residue" evidence="1">
    <location>
        <position position="135"/>
    </location>
</feature>
<dbReference type="InterPro" id="IPR007493">
    <property type="entry name" value="DUF538"/>
</dbReference>
<dbReference type="Proteomes" id="UP000015453">
    <property type="component" value="Unassembled WGS sequence"/>
</dbReference>
<gene>
    <name evidence="1" type="ORF">M569_16537</name>
</gene>
<sequence>VSLPSQPSIYELLPKYGLPSGLLPDSVINYTLSEGGDFEVNLEKPCYLEFQYLVYYEKTITGKLSVGSITKLKGIKVQRFFFLWFEVDEIRVDLPPSGSIYFTVGIIDKQLDVDQFMEVRSCRSKNRSPQVIFSL</sequence>
<dbReference type="OrthoDB" id="755906at2759"/>
<dbReference type="EMBL" id="AUSU01009368">
    <property type="protein sequence ID" value="EPS58279.1"/>
    <property type="molecule type" value="Genomic_DNA"/>
</dbReference>
<name>S8BV71_9LAMI</name>
<protein>
    <submittedName>
        <fullName evidence="1">Uncharacterized protein</fullName>
    </submittedName>
</protein>
<organism evidence="1 2">
    <name type="scientific">Genlisea aurea</name>
    <dbReference type="NCBI Taxonomy" id="192259"/>
    <lineage>
        <taxon>Eukaryota</taxon>
        <taxon>Viridiplantae</taxon>
        <taxon>Streptophyta</taxon>
        <taxon>Embryophyta</taxon>
        <taxon>Tracheophyta</taxon>
        <taxon>Spermatophyta</taxon>
        <taxon>Magnoliopsida</taxon>
        <taxon>eudicotyledons</taxon>
        <taxon>Gunneridae</taxon>
        <taxon>Pentapetalae</taxon>
        <taxon>asterids</taxon>
        <taxon>lamiids</taxon>
        <taxon>Lamiales</taxon>
        <taxon>Lentibulariaceae</taxon>
        <taxon>Genlisea</taxon>
    </lineage>
</organism>
<feature type="non-terminal residue" evidence="1">
    <location>
        <position position="1"/>
    </location>
</feature>
<dbReference type="Gene3D" id="2.30.240.10">
    <property type="entry name" value="At5g01610-like"/>
    <property type="match status" value="1"/>
</dbReference>
<comment type="caution">
    <text evidence="1">The sequence shown here is derived from an EMBL/GenBank/DDBJ whole genome shotgun (WGS) entry which is preliminary data.</text>
</comment>
<evidence type="ECO:0000313" key="2">
    <source>
        <dbReference type="Proteomes" id="UP000015453"/>
    </source>
</evidence>
<keyword evidence="2" id="KW-1185">Reference proteome</keyword>
<dbReference type="AlphaFoldDB" id="S8BV71"/>